<feature type="transmembrane region" description="Helical" evidence="1">
    <location>
        <begin position="49"/>
        <end position="68"/>
    </location>
</feature>
<evidence type="ECO:0000313" key="3">
    <source>
        <dbReference type="Proteomes" id="UP001140091"/>
    </source>
</evidence>
<feature type="transmembrane region" description="Helical" evidence="1">
    <location>
        <begin position="12"/>
        <end position="29"/>
    </location>
</feature>
<keyword evidence="1" id="KW-1133">Transmembrane helix</keyword>
<evidence type="ECO:0000256" key="1">
    <source>
        <dbReference type="SAM" id="Phobius"/>
    </source>
</evidence>
<accession>A0A9W8JK67</accession>
<protein>
    <submittedName>
        <fullName evidence="2">Uncharacterized protein</fullName>
    </submittedName>
</protein>
<keyword evidence="1" id="KW-0472">Membrane</keyword>
<dbReference type="Proteomes" id="UP001140091">
    <property type="component" value="Unassembled WGS sequence"/>
</dbReference>
<feature type="non-terminal residue" evidence="2">
    <location>
        <position position="205"/>
    </location>
</feature>
<organism evidence="2 3">
    <name type="scientific">Candolleomyces eurysporus</name>
    <dbReference type="NCBI Taxonomy" id="2828524"/>
    <lineage>
        <taxon>Eukaryota</taxon>
        <taxon>Fungi</taxon>
        <taxon>Dikarya</taxon>
        <taxon>Basidiomycota</taxon>
        <taxon>Agaricomycotina</taxon>
        <taxon>Agaricomycetes</taxon>
        <taxon>Agaricomycetidae</taxon>
        <taxon>Agaricales</taxon>
        <taxon>Agaricineae</taxon>
        <taxon>Psathyrellaceae</taxon>
        <taxon>Candolleomyces</taxon>
    </lineage>
</organism>
<name>A0A9W8JK67_9AGAR</name>
<gene>
    <name evidence="2" type="ORF">H1R20_g900</name>
</gene>
<dbReference type="EMBL" id="JANBPK010000148">
    <property type="protein sequence ID" value="KAJ2936195.1"/>
    <property type="molecule type" value="Genomic_DNA"/>
</dbReference>
<reference evidence="2" key="1">
    <citation type="submission" date="2022-06" db="EMBL/GenBank/DDBJ databases">
        <title>Genome Sequence of Candolleomyces eurysporus.</title>
        <authorList>
            <person name="Buettner E."/>
        </authorList>
    </citation>
    <scope>NUCLEOTIDE SEQUENCE</scope>
    <source>
        <strain evidence="2">VTCC 930004</strain>
    </source>
</reference>
<feature type="transmembrane region" description="Helical" evidence="1">
    <location>
        <begin position="138"/>
        <end position="159"/>
    </location>
</feature>
<feature type="transmembrane region" description="Helical" evidence="1">
    <location>
        <begin position="102"/>
        <end position="126"/>
    </location>
</feature>
<sequence length="205" mass="23240">MWMVYAPFGALYVLWVVISFVEVYTILTYDWRVPDYPLLFQLTFHELKHLVFALSFVINLLATIAIATRRFLQLHGKSTVPEGGKFYLDKDRRQGYNEAKILLVDAALPVTLCSFGLVIAYSRFVLDYTNTAVNIQGIFAILWLVFSAMAPHLIAIHNLRAEAREFARKAEMVVSDKLRDSSLDMDVVAVKTLAYSQDEPTPGVS</sequence>
<comment type="caution">
    <text evidence="2">The sequence shown here is derived from an EMBL/GenBank/DDBJ whole genome shotgun (WGS) entry which is preliminary data.</text>
</comment>
<dbReference type="AlphaFoldDB" id="A0A9W8JK67"/>
<keyword evidence="1" id="KW-0812">Transmembrane</keyword>
<keyword evidence="3" id="KW-1185">Reference proteome</keyword>
<proteinExistence type="predicted"/>
<evidence type="ECO:0000313" key="2">
    <source>
        <dbReference type="EMBL" id="KAJ2936195.1"/>
    </source>
</evidence>